<dbReference type="Proteomes" id="UP000005824">
    <property type="component" value="Unassembled WGS sequence"/>
</dbReference>
<evidence type="ECO:0000256" key="7">
    <source>
        <dbReference type="SAM" id="SignalP"/>
    </source>
</evidence>
<feature type="domain" description="Cytochrome c" evidence="8">
    <location>
        <begin position="585"/>
        <end position="687"/>
    </location>
</feature>
<keyword evidence="1" id="KW-0813">Transport</keyword>
<evidence type="ECO:0000313" key="11">
    <source>
        <dbReference type="Proteomes" id="UP000005824"/>
    </source>
</evidence>
<comment type="caution">
    <text evidence="10">The sequence shown here is derived from an EMBL/GenBank/DDBJ whole genome shotgun (WGS) entry which is preliminary data.</text>
</comment>
<dbReference type="Gene3D" id="3.90.182.10">
    <property type="entry name" value="Toxin - Anthrax Protective Antigen,domain 1"/>
    <property type="match status" value="1"/>
</dbReference>
<dbReference type="SUPFAM" id="SSF46626">
    <property type="entry name" value="Cytochrome c"/>
    <property type="match status" value="3"/>
</dbReference>
<sequence length="688" mass="74561">MKISLPLPLFALLVLSLPLTHAGESTVQAPPLADVAAEVKQGLTVSFTAGGKTDTHGARLVALYVPAGEAPTPFLAPGTFTAKWEGEIVSELRSEYTFTVETTGTVTATLNGQPLLDSRQHADPHPTQLQKGANKLVVEFQSPAQGDAMVRLLWSSKEFPREPVPPIAFQHDANARDLRTGERLREGRLLFAQNHCAACHDGTGTLPPKGEGMPELAQDAPLFDAIGDKYREAWLAAWINDPHSIRPHALMPKVFAGEAGKIDQRAADLAAFFVSTSTTKEEEKAIDDALVAQGGALFANLGCIACHTKPDADGNDEHDRVPLSHVKAKWHRNALVAYLQDPAKSYAWNRMPHFRLTDTEANQLTEYLLGTANREFTGAPKGDAARGAQLLTTSGCLNCHAGVPPTITPNLTATLQSGWAKGCLGTDAASHGKAPDFSFTPAQREALVAFAADGFASLKQDTSAEFAERQIKNLRCTACHPRDGQQSVWSQLEEEVVALQSGAPLEEGEGKPIYTTALPALTWFGEKLRPDYLATFIAGHEANKPRPWIVARMPGFATYAENFAKGLPHQQGFGPVPAEPPGDPARIKIGETLVGENGGFNCIQCHILGKRAATAVFEAPGPNLAWGPQRLRKEYFLRWTLAPTRIDPDTKMPKFADDEGRTPLTDFFHGNAAEQFEAIWEFLHTVPR</sequence>
<keyword evidence="2 6" id="KW-0349">Heme</keyword>
<dbReference type="InterPro" id="IPR036280">
    <property type="entry name" value="Multihaem_cyt_sf"/>
</dbReference>
<gene>
    <name evidence="10" type="ORF">CfE428DRAFT_5722</name>
</gene>
<dbReference type="GO" id="GO:0020037">
    <property type="term" value="F:heme binding"/>
    <property type="evidence" value="ECO:0007669"/>
    <property type="project" value="InterPro"/>
</dbReference>
<feature type="chain" id="PRO_5002803352" evidence="7">
    <location>
        <begin position="23"/>
        <end position="688"/>
    </location>
</feature>
<dbReference type="PANTHER" id="PTHR33751">
    <property type="entry name" value="CBB3-TYPE CYTOCHROME C OXIDASE SUBUNIT FIXP"/>
    <property type="match status" value="1"/>
</dbReference>
<dbReference type="RefSeq" id="WP_006983043.1">
    <property type="nucleotide sequence ID" value="NZ_ABVL01000028.1"/>
</dbReference>
<dbReference type="InterPro" id="IPR036909">
    <property type="entry name" value="Cyt_c-like_dom_sf"/>
</dbReference>
<evidence type="ECO:0000256" key="4">
    <source>
        <dbReference type="ARBA" id="ARBA00022982"/>
    </source>
</evidence>
<evidence type="ECO:0000256" key="3">
    <source>
        <dbReference type="ARBA" id="ARBA00022723"/>
    </source>
</evidence>
<evidence type="ECO:0000259" key="8">
    <source>
        <dbReference type="PROSITE" id="PS51007"/>
    </source>
</evidence>
<dbReference type="GO" id="GO:0009055">
    <property type="term" value="F:electron transfer activity"/>
    <property type="evidence" value="ECO:0007669"/>
    <property type="project" value="InterPro"/>
</dbReference>
<dbReference type="AlphaFoldDB" id="B4DA05"/>
<dbReference type="GO" id="GO:0046872">
    <property type="term" value="F:metal ion binding"/>
    <property type="evidence" value="ECO:0007669"/>
    <property type="project" value="UniProtKB-KW"/>
</dbReference>
<dbReference type="SUPFAM" id="SSF48695">
    <property type="entry name" value="Multiheme cytochromes"/>
    <property type="match status" value="1"/>
</dbReference>
<dbReference type="InParanoid" id="B4DA05"/>
<dbReference type="eggNOG" id="COG2010">
    <property type="taxonomic scope" value="Bacteria"/>
</dbReference>
<keyword evidence="5 6" id="KW-0408">Iron</keyword>
<keyword evidence="4" id="KW-0249">Electron transport</keyword>
<organism evidence="10 11">
    <name type="scientific">Chthoniobacter flavus Ellin428</name>
    <dbReference type="NCBI Taxonomy" id="497964"/>
    <lineage>
        <taxon>Bacteria</taxon>
        <taxon>Pseudomonadati</taxon>
        <taxon>Verrucomicrobiota</taxon>
        <taxon>Spartobacteria</taxon>
        <taxon>Chthoniobacterales</taxon>
        <taxon>Chthoniobacteraceae</taxon>
        <taxon>Chthoniobacter</taxon>
    </lineage>
</organism>
<evidence type="ECO:0000259" key="9">
    <source>
        <dbReference type="PROSITE" id="PS51820"/>
    </source>
</evidence>
<dbReference type="InterPro" id="IPR050597">
    <property type="entry name" value="Cytochrome_c_Oxidase_Subunit"/>
</dbReference>
<dbReference type="STRING" id="497964.CfE428DRAFT_5722"/>
<dbReference type="Gene3D" id="1.10.760.10">
    <property type="entry name" value="Cytochrome c-like domain"/>
    <property type="match status" value="4"/>
</dbReference>
<feature type="domain" description="Cytochrome c" evidence="8">
    <location>
        <begin position="289"/>
        <end position="372"/>
    </location>
</feature>
<dbReference type="InterPro" id="IPR037524">
    <property type="entry name" value="PA14/GLEYA"/>
</dbReference>
<evidence type="ECO:0000256" key="6">
    <source>
        <dbReference type="PROSITE-ProRule" id="PRU00433"/>
    </source>
</evidence>
<evidence type="ECO:0000313" key="10">
    <source>
        <dbReference type="EMBL" id="EDY16759.1"/>
    </source>
</evidence>
<dbReference type="SUPFAM" id="SSF56988">
    <property type="entry name" value="Anthrax protective antigen"/>
    <property type="match status" value="1"/>
</dbReference>
<keyword evidence="11" id="KW-1185">Reference proteome</keyword>
<dbReference type="PROSITE" id="PS51820">
    <property type="entry name" value="PA14"/>
    <property type="match status" value="1"/>
</dbReference>
<proteinExistence type="predicted"/>
<feature type="domain" description="Cytochrome c" evidence="8">
    <location>
        <begin position="382"/>
        <end position="541"/>
    </location>
</feature>
<dbReference type="PROSITE" id="PS51007">
    <property type="entry name" value="CYTC"/>
    <property type="match status" value="4"/>
</dbReference>
<name>B4DA05_9BACT</name>
<dbReference type="Pfam" id="PF00034">
    <property type="entry name" value="Cytochrom_C"/>
    <property type="match status" value="2"/>
</dbReference>
<protein>
    <submittedName>
        <fullName evidence="10">Cytochrome c class I</fullName>
    </submittedName>
</protein>
<keyword evidence="3 6" id="KW-0479">Metal-binding</keyword>
<keyword evidence="7" id="KW-0732">Signal</keyword>
<evidence type="ECO:0000256" key="2">
    <source>
        <dbReference type="ARBA" id="ARBA00022617"/>
    </source>
</evidence>
<feature type="domain" description="PA14" evidence="9">
    <location>
        <begin position="38"/>
        <end position="168"/>
    </location>
</feature>
<dbReference type="PANTHER" id="PTHR33751:SF9">
    <property type="entry name" value="CYTOCHROME C4"/>
    <property type="match status" value="1"/>
</dbReference>
<evidence type="ECO:0000256" key="1">
    <source>
        <dbReference type="ARBA" id="ARBA00022448"/>
    </source>
</evidence>
<accession>B4DA05</accession>
<evidence type="ECO:0000256" key="5">
    <source>
        <dbReference type="ARBA" id="ARBA00023004"/>
    </source>
</evidence>
<dbReference type="InterPro" id="IPR009056">
    <property type="entry name" value="Cyt_c-like_dom"/>
</dbReference>
<feature type="signal peptide" evidence="7">
    <location>
        <begin position="1"/>
        <end position="22"/>
    </location>
</feature>
<reference evidence="10 11" key="1">
    <citation type="journal article" date="2011" name="J. Bacteriol.">
        <title>Genome sequence of Chthoniobacter flavus Ellin428, an aerobic heterotrophic soil bacterium.</title>
        <authorList>
            <person name="Kant R."/>
            <person name="van Passel M.W."/>
            <person name="Palva A."/>
            <person name="Lucas S."/>
            <person name="Lapidus A."/>
            <person name="Glavina Del Rio T."/>
            <person name="Dalin E."/>
            <person name="Tice H."/>
            <person name="Bruce D."/>
            <person name="Goodwin L."/>
            <person name="Pitluck S."/>
            <person name="Larimer F.W."/>
            <person name="Land M.L."/>
            <person name="Hauser L."/>
            <person name="Sangwan P."/>
            <person name="de Vos W.M."/>
            <person name="Janssen P.H."/>
            <person name="Smidt H."/>
        </authorList>
    </citation>
    <scope>NUCLEOTIDE SEQUENCE [LARGE SCALE GENOMIC DNA]</scope>
    <source>
        <strain evidence="10 11">Ellin428</strain>
    </source>
</reference>
<dbReference type="EMBL" id="ABVL01000028">
    <property type="protein sequence ID" value="EDY16759.1"/>
    <property type="molecule type" value="Genomic_DNA"/>
</dbReference>
<feature type="domain" description="Cytochrome c" evidence="8">
    <location>
        <begin position="182"/>
        <end position="277"/>
    </location>
</feature>